<evidence type="ECO:0000313" key="5">
    <source>
        <dbReference type="Proteomes" id="UP001209083"/>
    </source>
</evidence>
<dbReference type="SUPFAM" id="SSF53335">
    <property type="entry name" value="S-adenosyl-L-methionine-dependent methyltransferases"/>
    <property type="match status" value="1"/>
</dbReference>
<evidence type="ECO:0000256" key="3">
    <source>
        <dbReference type="ARBA" id="ARBA00022691"/>
    </source>
</evidence>
<dbReference type="EMBL" id="CP090958">
    <property type="protein sequence ID" value="WGW10553.1"/>
    <property type="molecule type" value="Genomic_DNA"/>
</dbReference>
<reference evidence="4 5" key="1">
    <citation type="submission" date="2023-05" db="EMBL/GenBank/DDBJ databases">
        <title>Lithophilousrod everest ZFBP1038 complete genpme.</title>
        <authorList>
            <person name="Tian M."/>
        </authorList>
    </citation>
    <scope>NUCLEOTIDE SEQUENCE [LARGE SCALE GENOMIC DNA]</scope>
    <source>
        <strain evidence="4 5">ZFBP1038</strain>
    </source>
</reference>
<dbReference type="GO" id="GO:0032259">
    <property type="term" value="P:methylation"/>
    <property type="evidence" value="ECO:0007669"/>
    <property type="project" value="UniProtKB-KW"/>
</dbReference>
<name>A0ABY8QNK5_9MICO</name>
<dbReference type="RefSeq" id="WP_349637334.1">
    <property type="nucleotide sequence ID" value="NZ_CP090958.1"/>
</dbReference>
<dbReference type="GO" id="GO:0008168">
    <property type="term" value="F:methyltransferase activity"/>
    <property type="evidence" value="ECO:0007669"/>
    <property type="project" value="UniProtKB-KW"/>
</dbReference>
<sequence>MSAGNTAGTYGGASNRPAQNLANTKVYAEGFHTDDEVLDAARSVATQLGVVPISPGVGHLLQVLTAAAEVHSAVEVGTGTGVAGVSIFRGMGQDGILTTMDVEPERQRVAREIFRAEGITAHRVRSITGRAEDVLPRLADASYDLVFIDIPPTSLAASVPHAIRILRKGGVLAMHQVFQHGAVADPSNREPGVQDVRRVLRMLKNHEHLLSALVPIGDGLFTAVKR</sequence>
<proteinExistence type="predicted"/>
<dbReference type="PROSITE" id="PS51682">
    <property type="entry name" value="SAM_OMT_I"/>
    <property type="match status" value="1"/>
</dbReference>
<keyword evidence="2 4" id="KW-0808">Transferase</keyword>
<keyword evidence="3" id="KW-0949">S-adenosyl-L-methionine</keyword>
<gene>
    <name evidence="4" type="ORF">LWF01_10425</name>
</gene>
<organism evidence="4 5">
    <name type="scientific">Saxibacter everestensis</name>
    <dbReference type="NCBI Taxonomy" id="2909229"/>
    <lineage>
        <taxon>Bacteria</taxon>
        <taxon>Bacillati</taxon>
        <taxon>Actinomycetota</taxon>
        <taxon>Actinomycetes</taxon>
        <taxon>Micrococcales</taxon>
        <taxon>Brevibacteriaceae</taxon>
        <taxon>Saxibacter</taxon>
    </lineage>
</organism>
<accession>A0ABY8QNK5</accession>
<dbReference type="CDD" id="cd02440">
    <property type="entry name" value="AdoMet_MTases"/>
    <property type="match status" value="1"/>
</dbReference>
<dbReference type="Gene3D" id="3.40.50.150">
    <property type="entry name" value="Vaccinia Virus protein VP39"/>
    <property type="match status" value="1"/>
</dbReference>
<dbReference type="Pfam" id="PF01596">
    <property type="entry name" value="Methyltransf_3"/>
    <property type="match status" value="1"/>
</dbReference>
<evidence type="ECO:0000256" key="2">
    <source>
        <dbReference type="ARBA" id="ARBA00022679"/>
    </source>
</evidence>
<dbReference type="EC" id="2.1.1.-" evidence="4"/>
<evidence type="ECO:0000256" key="1">
    <source>
        <dbReference type="ARBA" id="ARBA00022603"/>
    </source>
</evidence>
<dbReference type="InterPro" id="IPR050362">
    <property type="entry name" value="Cation-dep_OMT"/>
</dbReference>
<dbReference type="InterPro" id="IPR029063">
    <property type="entry name" value="SAM-dependent_MTases_sf"/>
</dbReference>
<dbReference type="Proteomes" id="UP001209083">
    <property type="component" value="Chromosome"/>
</dbReference>
<dbReference type="PANTHER" id="PTHR10509">
    <property type="entry name" value="O-METHYLTRANSFERASE-RELATED"/>
    <property type="match status" value="1"/>
</dbReference>
<dbReference type="InterPro" id="IPR002935">
    <property type="entry name" value="SAM_O-MeTrfase"/>
</dbReference>
<dbReference type="PANTHER" id="PTHR10509:SF85">
    <property type="entry name" value="O-METHYLTRANSFERASE RV1220C-RELATED"/>
    <property type="match status" value="1"/>
</dbReference>
<keyword evidence="1 4" id="KW-0489">Methyltransferase</keyword>
<evidence type="ECO:0000313" key="4">
    <source>
        <dbReference type="EMBL" id="WGW10553.1"/>
    </source>
</evidence>
<protein>
    <submittedName>
        <fullName evidence="4">O-methyltransferase</fullName>
        <ecNumber evidence="4">2.1.1.-</ecNumber>
    </submittedName>
</protein>
<keyword evidence="5" id="KW-1185">Reference proteome</keyword>